<keyword evidence="3" id="KW-1185">Reference proteome</keyword>
<dbReference type="InterPro" id="IPR002364">
    <property type="entry name" value="Quin_OxRdtase/zeta-crystal_CS"/>
</dbReference>
<name>A0A9X2BXU5_9PROT</name>
<dbReference type="InterPro" id="IPR020843">
    <property type="entry name" value="ER"/>
</dbReference>
<evidence type="ECO:0000259" key="1">
    <source>
        <dbReference type="SMART" id="SM00829"/>
    </source>
</evidence>
<evidence type="ECO:0000313" key="3">
    <source>
        <dbReference type="Proteomes" id="UP001139516"/>
    </source>
</evidence>
<dbReference type="CDD" id="cd08241">
    <property type="entry name" value="QOR1"/>
    <property type="match status" value="1"/>
</dbReference>
<dbReference type="Gene3D" id="3.40.50.720">
    <property type="entry name" value="NAD(P)-binding Rossmann-like Domain"/>
    <property type="match status" value="1"/>
</dbReference>
<dbReference type="RefSeq" id="WP_248667460.1">
    <property type="nucleotide sequence ID" value="NZ_JALPRX010000055.1"/>
</dbReference>
<dbReference type="SUPFAM" id="SSF50129">
    <property type="entry name" value="GroES-like"/>
    <property type="match status" value="1"/>
</dbReference>
<dbReference type="InterPro" id="IPR036291">
    <property type="entry name" value="NAD(P)-bd_dom_sf"/>
</dbReference>
<dbReference type="Gene3D" id="3.90.180.10">
    <property type="entry name" value="Medium-chain alcohol dehydrogenases, catalytic domain"/>
    <property type="match status" value="1"/>
</dbReference>
<dbReference type="EMBL" id="JALPRX010000055">
    <property type="protein sequence ID" value="MCK8785340.1"/>
    <property type="molecule type" value="Genomic_DNA"/>
</dbReference>
<dbReference type="PANTHER" id="PTHR43677">
    <property type="entry name" value="SHORT-CHAIN DEHYDROGENASE/REDUCTASE"/>
    <property type="match status" value="1"/>
</dbReference>
<dbReference type="GO" id="GO:0016491">
    <property type="term" value="F:oxidoreductase activity"/>
    <property type="evidence" value="ECO:0007669"/>
    <property type="project" value="InterPro"/>
</dbReference>
<dbReference type="Pfam" id="PF08240">
    <property type="entry name" value="ADH_N"/>
    <property type="match status" value="1"/>
</dbReference>
<protein>
    <submittedName>
        <fullName evidence="2">NADPH:quinone oxidoreductase family protein</fullName>
    </submittedName>
</protein>
<dbReference type="Pfam" id="PF00107">
    <property type="entry name" value="ADH_zinc_N"/>
    <property type="match status" value="1"/>
</dbReference>
<dbReference type="SMART" id="SM00829">
    <property type="entry name" value="PKS_ER"/>
    <property type="match status" value="1"/>
</dbReference>
<gene>
    <name evidence="2" type="ORF">M0638_13190</name>
</gene>
<comment type="caution">
    <text evidence="2">The sequence shown here is derived from an EMBL/GenBank/DDBJ whole genome shotgun (WGS) entry which is preliminary data.</text>
</comment>
<dbReference type="SUPFAM" id="SSF51735">
    <property type="entry name" value="NAD(P)-binding Rossmann-fold domains"/>
    <property type="match status" value="1"/>
</dbReference>
<dbReference type="InterPro" id="IPR013149">
    <property type="entry name" value="ADH-like_C"/>
</dbReference>
<dbReference type="InterPro" id="IPR013154">
    <property type="entry name" value="ADH-like_N"/>
</dbReference>
<dbReference type="InterPro" id="IPR011032">
    <property type="entry name" value="GroES-like_sf"/>
</dbReference>
<dbReference type="PROSITE" id="PS01162">
    <property type="entry name" value="QOR_ZETA_CRYSTAL"/>
    <property type="match status" value="1"/>
</dbReference>
<proteinExistence type="predicted"/>
<dbReference type="PANTHER" id="PTHR43677:SF4">
    <property type="entry name" value="QUINONE OXIDOREDUCTASE-LIKE PROTEIN 2"/>
    <property type="match status" value="1"/>
</dbReference>
<feature type="domain" description="Enoyl reductase (ER)" evidence="1">
    <location>
        <begin position="10"/>
        <end position="322"/>
    </location>
</feature>
<evidence type="ECO:0000313" key="2">
    <source>
        <dbReference type="EMBL" id="MCK8785340.1"/>
    </source>
</evidence>
<dbReference type="Proteomes" id="UP001139516">
    <property type="component" value="Unassembled WGS sequence"/>
</dbReference>
<dbReference type="InterPro" id="IPR051397">
    <property type="entry name" value="Zn-ADH-like_protein"/>
</dbReference>
<accession>A0A9X2BXU5</accession>
<dbReference type="GO" id="GO:0008270">
    <property type="term" value="F:zinc ion binding"/>
    <property type="evidence" value="ECO:0007669"/>
    <property type="project" value="InterPro"/>
</dbReference>
<dbReference type="AlphaFoldDB" id="A0A9X2BXU5"/>
<organism evidence="2 3">
    <name type="scientific">Roseomonas acroporae</name>
    <dbReference type="NCBI Taxonomy" id="2937791"/>
    <lineage>
        <taxon>Bacteria</taxon>
        <taxon>Pseudomonadati</taxon>
        <taxon>Pseudomonadota</taxon>
        <taxon>Alphaproteobacteria</taxon>
        <taxon>Acetobacterales</taxon>
        <taxon>Roseomonadaceae</taxon>
        <taxon>Roseomonas</taxon>
    </lineage>
</organism>
<reference evidence="2" key="1">
    <citation type="submission" date="2022-04" db="EMBL/GenBank/DDBJ databases">
        <title>Roseomonas acroporae sp. nov., isolated from coral Acropora digitifera.</title>
        <authorList>
            <person name="Sun H."/>
        </authorList>
    </citation>
    <scope>NUCLEOTIDE SEQUENCE</scope>
    <source>
        <strain evidence="2">NAR14</strain>
    </source>
</reference>
<sequence length="324" mass="33969">MKAVLCRQFGPPETLELAEVPTPEPGPGELLIRVEACAVNFPDTLIIENRYQLKPPLPFSPGGEVAGRVAALGAGVAGPPVGTRVIAVTGHGGFAEAVSVRADAAVPVPEGVDPVAAATVTYAYGTTMHALEDRAALRPGETLLVLGASGGVGLGAVQLGRLLGARVIAAASTPEKLAVCREHGADALVDYTRPDWREQLRSLTDGRGVDVVYDPVGGPYAEPALRSMAWRGRYLVVGFAAGEIPRIPLNLTLLKGCGILGVFYGDYARREPESNRAMLARLLGWIAEGRLRPHVSAVLPLAEAGRGLRMLLERGVTGKVVLTT</sequence>